<evidence type="ECO:0000256" key="6">
    <source>
        <dbReference type="ARBA" id="ARBA00023163"/>
    </source>
</evidence>
<dbReference type="WBParaSite" id="Pan_g7538.t1">
    <property type="protein sequence ID" value="Pan_g7538.t1"/>
    <property type="gene ID" value="Pan_g7538"/>
</dbReference>
<dbReference type="GO" id="GO:0000981">
    <property type="term" value="F:DNA-binding transcription factor activity, RNA polymerase II-specific"/>
    <property type="evidence" value="ECO:0007669"/>
    <property type="project" value="TreeGrafter"/>
</dbReference>
<proteinExistence type="predicted"/>
<keyword evidence="10" id="KW-1185">Reference proteome</keyword>
<dbReference type="InterPro" id="IPR043565">
    <property type="entry name" value="PAX_fam"/>
</dbReference>
<keyword evidence="2" id="KW-0217">Developmental protein</keyword>
<dbReference type="Gene3D" id="1.10.10.10">
    <property type="entry name" value="Winged helix-like DNA-binding domain superfamily/Winged helix DNA-binding domain"/>
    <property type="match status" value="1"/>
</dbReference>
<organism evidence="10 11">
    <name type="scientific">Panagrellus redivivus</name>
    <name type="common">Microworm</name>
    <dbReference type="NCBI Taxonomy" id="6233"/>
    <lineage>
        <taxon>Eukaryota</taxon>
        <taxon>Metazoa</taxon>
        <taxon>Ecdysozoa</taxon>
        <taxon>Nematoda</taxon>
        <taxon>Chromadorea</taxon>
        <taxon>Rhabditida</taxon>
        <taxon>Tylenchina</taxon>
        <taxon>Panagrolaimomorpha</taxon>
        <taxon>Panagrolaimoidea</taxon>
        <taxon>Panagrolaimidae</taxon>
        <taxon>Panagrellus</taxon>
    </lineage>
</organism>
<feature type="compositionally biased region" description="Polar residues" evidence="8">
    <location>
        <begin position="107"/>
        <end position="132"/>
    </location>
</feature>
<keyword evidence="5" id="KW-0238">DNA-binding</keyword>
<dbReference type="PROSITE" id="PS51057">
    <property type="entry name" value="PAIRED_2"/>
    <property type="match status" value="1"/>
</dbReference>
<feature type="compositionally biased region" description="Low complexity" evidence="8">
    <location>
        <begin position="144"/>
        <end position="172"/>
    </location>
</feature>
<keyword evidence="3" id="KW-0563">Paired box</keyword>
<keyword evidence="4" id="KW-0805">Transcription regulation</keyword>
<evidence type="ECO:0000256" key="3">
    <source>
        <dbReference type="ARBA" id="ARBA00022724"/>
    </source>
</evidence>
<evidence type="ECO:0000313" key="11">
    <source>
        <dbReference type="WBParaSite" id="Pan_g7538.t1"/>
    </source>
</evidence>
<feature type="domain" description="Paired" evidence="9">
    <location>
        <begin position="5"/>
        <end position="146"/>
    </location>
</feature>
<dbReference type="Pfam" id="PF00292">
    <property type="entry name" value="PAX"/>
    <property type="match status" value="1"/>
</dbReference>
<dbReference type="GO" id="GO:0005634">
    <property type="term" value="C:nucleus"/>
    <property type="evidence" value="ECO:0007669"/>
    <property type="project" value="UniProtKB-SubCell"/>
</dbReference>
<evidence type="ECO:0000256" key="7">
    <source>
        <dbReference type="ARBA" id="ARBA00023242"/>
    </source>
</evidence>
<keyword evidence="6" id="KW-0804">Transcription</keyword>
<sequence length="259" mass="27872">MAPTSNLKQNQNGGFYENGKALPLPVRFEIVQRHLEGQKVTSIARDLKLTHGVVSKIVRNFKKTGSWLPQNIRLSGETNLSQPTLMPSTAADVSIPAPVPGPDVSTIDPTSNINAKQPQVEASSNDSPNPSTRPLPFSIEALLSKPTPSITSSSSDSTTSDETGASTSATSSPLRTPAPVPCPTHMMPPAMVSNFNLPQAPINFNVFNQMPLIQSNFVIPPMMPNPLMQTIPIIQIQALQMTTLASLQWITAIQRPNCC</sequence>
<dbReference type="SUPFAM" id="SSF46689">
    <property type="entry name" value="Homeodomain-like"/>
    <property type="match status" value="1"/>
</dbReference>
<evidence type="ECO:0000256" key="5">
    <source>
        <dbReference type="ARBA" id="ARBA00023125"/>
    </source>
</evidence>
<dbReference type="InterPro" id="IPR009057">
    <property type="entry name" value="Homeodomain-like_sf"/>
</dbReference>
<evidence type="ECO:0000313" key="10">
    <source>
        <dbReference type="Proteomes" id="UP000492821"/>
    </source>
</evidence>
<comment type="subcellular location">
    <subcellularLocation>
        <location evidence="1">Nucleus</location>
    </subcellularLocation>
</comment>
<reference evidence="10" key="1">
    <citation type="journal article" date="2013" name="Genetics">
        <title>The draft genome and transcriptome of Panagrellus redivivus are shaped by the harsh demands of a free-living lifestyle.</title>
        <authorList>
            <person name="Srinivasan J."/>
            <person name="Dillman A.R."/>
            <person name="Macchietto M.G."/>
            <person name="Heikkinen L."/>
            <person name="Lakso M."/>
            <person name="Fracchia K.M."/>
            <person name="Antoshechkin I."/>
            <person name="Mortazavi A."/>
            <person name="Wong G."/>
            <person name="Sternberg P.W."/>
        </authorList>
    </citation>
    <scope>NUCLEOTIDE SEQUENCE [LARGE SCALE GENOMIC DNA]</scope>
    <source>
        <strain evidence="10">MT8872</strain>
    </source>
</reference>
<dbReference type="SMART" id="SM00351">
    <property type="entry name" value="PAX"/>
    <property type="match status" value="1"/>
</dbReference>
<accession>A0A7E4W660</accession>
<dbReference type="PANTHER" id="PTHR45636">
    <property type="entry name" value="PAIRED BOX PROTEIN PAX-6-RELATED-RELATED"/>
    <property type="match status" value="1"/>
</dbReference>
<feature type="region of interest" description="Disordered" evidence="8">
    <location>
        <begin position="91"/>
        <end position="182"/>
    </location>
</feature>
<evidence type="ECO:0000256" key="8">
    <source>
        <dbReference type="SAM" id="MobiDB-lite"/>
    </source>
</evidence>
<evidence type="ECO:0000256" key="2">
    <source>
        <dbReference type="ARBA" id="ARBA00022473"/>
    </source>
</evidence>
<dbReference type="GO" id="GO:0000978">
    <property type="term" value="F:RNA polymerase II cis-regulatory region sequence-specific DNA binding"/>
    <property type="evidence" value="ECO:0007669"/>
    <property type="project" value="TreeGrafter"/>
</dbReference>
<dbReference type="InterPro" id="IPR036388">
    <property type="entry name" value="WH-like_DNA-bd_sf"/>
</dbReference>
<evidence type="ECO:0000259" key="9">
    <source>
        <dbReference type="PROSITE" id="PS51057"/>
    </source>
</evidence>
<dbReference type="InterPro" id="IPR001523">
    <property type="entry name" value="Paired_dom"/>
</dbReference>
<name>A0A7E4W660_PANRE</name>
<dbReference type="PRINTS" id="PR00027">
    <property type="entry name" value="PAIREDBOX"/>
</dbReference>
<reference evidence="11" key="2">
    <citation type="submission" date="2020-10" db="UniProtKB">
        <authorList>
            <consortium name="WormBaseParasite"/>
        </authorList>
    </citation>
    <scope>IDENTIFICATION</scope>
</reference>
<dbReference type="AlphaFoldDB" id="A0A7E4W660"/>
<evidence type="ECO:0000256" key="1">
    <source>
        <dbReference type="ARBA" id="ARBA00004123"/>
    </source>
</evidence>
<keyword evidence="7" id="KW-0539">Nucleus</keyword>
<dbReference type="Proteomes" id="UP000492821">
    <property type="component" value="Unassembled WGS sequence"/>
</dbReference>
<evidence type="ECO:0000256" key="4">
    <source>
        <dbReference type="ARBA" id="ARBA00023015"/>
    </source>
</evidence>
<protein>
    <submittedName>
        <fullName evidence="11">Paired domain-containing protein</fullName>
    </submittedName>
</protein>